<gene>
    <name evidence="4" type="ORF">QBC37DRAFT_458026</name>
</gene>
<evidence type="ECO:0000259" key="3">
    <source>
        <dbReference type="PROSITE" id="PS50982"/>
    </source>
</evidence>
<feature type="compositionally biased region" description="Low complexity" evidence="1">
    <location>
        <begin position="30"/>
        <end position="43"/>
    </location>
</feature>
<organism evidence="4 5">
    <name type="scientific">Rhypophila decipiens</name>
    <dbReference type="NCBI Taxonomy" id="261697"/>
    <lineage>
        <taxon>Eukaryota</taxon>
        <taxon>Fungi</taxon>
        <taxon>Dikarya</taxon>
        <taxon>Ascomycota</taxon>
        <taxon>Pezizomycotina</taxon>
        <taxon>Sordariomycetes</taxon>
        <taxon>Sordariomycetidae</taxon>
        <taxon>Sordariales</taxon>
        <taxon>Naviculisporaceae</taxon>
        <taxon>Rhypophila</taxon>
    </lineage>
</organism>
<evidence type="ECO:0000259" key="2">
    <source>
        <dbReference type="PROSITE" id="PS50020"/>
    </source>
</evidence>
<name>A0AAN6XU73_9PEZI</name>
<proteinExistence type="predicted"/>
<evidence type="ECO:0000313" key="4">
    <source>
        <dbReference type="EMBL" id="KAK4206696.1"/>
    </source>
</evidence>
<feature type="domain" description="MBD" evidence="3">
    <location>
        <begin position="738"/>
        <end position="805"/>
    </location>
</feature>
<dbReference type="GO" id="GO:0003677">
    <property type="term" value="F:DNA binding"/>
    <property type="evidence" value="ECO:0007669"/>
    <property type="project" value="InterPro"/>
</dbReference>
<evidence type="ECO:0000256" key="1">
    <source>
        <dbReference type="SAM" id="MobiDB-lite"/>
    </source>
</evidence>
<dbReference type="PANTHER" id="PTHR24148:SF64">
    <property type="entry name" value="HETEROKARYON INCOMPATIBILITY DOMAIN-CONTAINING PROTEIN"/>
    <property type="match status" value="1"/>
</dbReference>
<feature type="region of interest" description="Disordered" evidence="1">
    <location>
        <begin position="1"/>
        <end position="65"/>
    </location>
</feature>
<comment type="caution">
    <text evidence="4">The sequence shown here is derived from an EMBL/GenBank/DDBJ whole genome shotgun (WGS) entry which is preliminary data.</text>
</comment>
<evidence type="ECO:0000313" key="5">
    <source>
        <dbReference type="Proteomes" id="UP001301769"/>
    </source>
</evidence>
<dbReference type="InterPro" id="IPR001739">
    <property type="entry name" value="Methyl_CpG_DNA-bd"/>
</dbReference>
<dbReference type="InterPro" id="IPR001202">
    <property type="entry name" value="WW_dom"/>
</dbReference>
<reference evidence="4" key="2">
    <citation type="submission" date="2023-05" db="EMBL/GenBank/DDBJ databases">
        <authorList>
            <consortium name="Lawrence Berkeley National Laboratory"/>
            <person name="Steindorff A."/>
            <person name="Hensen N."/>
            <person name="Bonometti L."/>
            <person name="Westerberg I."/>
            <person name="Brannstrom I.O."/>
            <person name="Guillou S."/>
            <person name="Cros-Aarteil S."/>
            <person name="Calhoun S."/>
            <person name="Haridas S."/>
            <person name="Kuo A."/>
            <person name="Mondo S."/>
            <person name="Pangilinan J."/>
            <person name="Riley R."/>
            <person name="Labutti K."/>
            <person name="Andreopoulos B."/>
            <person name="Lipzen A."/>
            <person name="Chen C."/>
            <person name="Yanf M."/>
            <person name="Daum C."/>
            <person name="Ng V."/>
            <person name="Clum A."/>
            <person name="Ohm R."/>
            <person name="Martin F."/>
            <person name="Silar P."/>
            <person name="Natvig D."/>
            <person name="Lalanne C."/>
            <person name="Gautier V."/>
            <person name="Ament-Velasquez S.L."/>
            <person name="Kruys A."/>
            <person name="Hutchinson M.I."/>
            <person name="Powell A.J."/>
            <person name="Barry K."/>
            <person name="Miller A.N."/>
            <person name="Grigoriev I.V."/>
            <person name="Debuchy R."/>
            <person name="Gladieux P."/>
            <person name="Thoren M.H."/>
            <person name="Johannesson H."/>
        </authorList>
    </citation>
    <scope>NUCLEOTIDE SEQUENCE</scope>
    <source>
        <strain evidence="4">PSN293</strain>
    </source>
</reference>
<sequence>MPPTTRSRAATATNSRAKKPATDPPPAPAPTTTHSTRASTAKRLLPPSRNRPPKPPTKKTAAKKTAIVDYEYGDLNTPDEIRLLTVLPGEFHDDIVLRISHERLVLPEPQPPLMSMSQLQETVPPGWEVDQTRDGRFLFLGPDEKSDSWKHPDPDFDSSRYIPQIHNDGPKYEALSYTWEDWPDGGNNTPELVHIQTCVTSTRRHSCNMSCLTRLSATSNLATALRHLRADHRRTLPLWIDAISINQASISERNTQVRRMTDIFHLAHRVIVWLGPSTHDSRKALDTLSHLGQHFMNSRNYHCLRSHDAPGQLHWDQMTRLPYDDSTWAAVDNLLTRPWFKRVWVVQEIQLASDALVYCGGDTIPSNWLWQANYFIWWNNHRPLPGSIFDMVADFGVRTAGVRASMDTMRQTSQRECTDPRDLVYGMMGIYPAGLRALIVPDYGKQVWEVYRDLVLGHLSFVQRLEIFRWFGSQRNREDQSGWPSWVPDIHKPPAFHTRMFAAGYSRSEPTGCDSGDLCLLPAKGVQCATVTSIIDLSVRAHSGFPAIAEAVRDQVLRDDQNTVYYVTGESYLDVYAKTMSVGRLIERLPGVLCPSLETWTRRLSPLGLCAPRIGYQSPEQSALTDSDWERFERQRLNEIKAIPAFFETEEGYVGLGPTATRPGDLIAVLLGCVAPMVLRLQAQTNTYTVVGQAYCHGLHDGTALLGPLPHPWNVQVFRDCAGRETIFRFHNPETGEVSDEDPRLDPLPEGWERITRDRTENDPEVFQCFRNKSTDSEETITYDPRMSPEALRARGVDIRTFSLV</sequence>
<dbReference type="Pfam" id="PF06985">
    <property type="entry name" value="HET"/>
    <property type="match status" value="1"/>
</dbReference>
<accession>A0AAN6XU73</accession>
<dbReference type="AlphaFoldDB" id="A0AAN6XU73"/>
<dbReference type="EMBL" id="MU858365">
    <property type="protein sequence ID" value="KAK4206696.1"/>
    <property type="molecule type" value="Genomic_DNA"/>
</dbReference>
<dbReference type="InterPro" id="IPR052895">
    <property type="entry name" value="HetReg/Transcr_Mod"/>
</dbReference>
<dbReference type="PROSITE" id="PS50020">
    <property type="entry name" value="WW_DOMAIN_2"/>
    <property type="match status" value="1"/>
</dbReference>
<dbReference type="InterPro" id="IPR010730">
    <property type="entry name" value="HET"/>
</dbReference>
<dbReference type="PROSITE" id="PS50982">
    <property type="entry name" value="MBD"/>
    <property type="match status" value="1"/>
</dbReference>
<feature type="domain" description="WW" evidence="2">
    <location>
        <begin position="121"/>
        <end position="154"/>
    </location>
</feature>
<feature type="compositionally biased region" description="Low complexity" evidence="1">
    <location>
        <begin position="1"/>
        <end position="15"/>
    </location>
</feature>
<keyword evidence="5" id="KW-1185">Reference proteome</keyword>
<protein>
    <submittedName>
        <fullName evidence="4">Heterokaryon incompatibility protein-domain-containing protein</fullName>
    </submittedName>
</protein>
<dbReference type="Pfam" id="PF26639">
    <property type="entry name" value="Het-6_barrel"/>
    <property type="match status" value="1"/>
</dbReference>
<dbReference type="Proteomes" id="UP001301769">
    <property type="component" value="Unassembled WGS sequence"/>
</dbReference>
<dbReference type="PANTHER" id="PTHR24148">
    <property type="entry name" value="ANKYRIN REPEAT DOMAIN-CONTAINING PROTEIN 39 HOMOLOG-RELATED"/>
    <property type="match status" value="1"/>
</dbReference>
<reference evidence="4" key="1">
    <citation type="journal article" date="2023" name="Mol. Phylogenet. Evol.">
        <title>Genome-scale phylogeny and comparative genomics of the fungal order Sordariales.</title>
        <authorList>
            <person name="Hensen N."/>
            <person name="Bonometti L."/>
            <person name="Westerberg I."/>
            <person name="Brannstrom I.O."/>
            <person name="Guillou S."/>
            <person name="Cros-Aarteil S."/>
            <person name="Calhoun S."/>
            <person name="Haridas S."/>
            <person name="Kuo A."/>
            <person name="Mondo S."/>
            <person name="Pangilinan J."/>
            <person name="Riley R."/>
            <person name="LaButti K."/>
            <person name="Andreopoulos B."/>
            <person name="Lipzen A."/>
            <person name="Chen C."/>
            <person name="Yan M."/>
            <person name="Daum C."/>
            <person name="Ng V."/>
            <person name="Clum A."/>
            <person name="Steindorff A."/>
            <person name="Ohm R.A."/>
            <person name="Martin F."/>
            <person name="Silar P."/>
            <person name="Natvig D.O."/>
            <person name="Lalanne C."/>
            <person name="Gautier V."/>
            <person name="Ament-Velasquez S.L."/>
            <person name="Kruys A."/>
            <person name="Hutchinson M.I."/>
            <person name="Powell A.J."/>
            <person name="Barry K."/>
            <person name="Miller A.N."/>
            <person name="Grigoriev I.V."/>
            <person name="Debuchy R."/>
            <person name="Gladieux P."/>
            <person name="Hiltunen Thoren M."/>
            <person name="Johannesson H."/>
        </authorList>
    </citation>
    <scope>NUCLEOTIDE SEQUENCE</scope>
    <source>
        <strain evidence="4">PSN293</strain>
    </source>
</reference>